<dbReference type="RefSeq" id="WP_181054597.1">
    <property type="nucleotide sequence ID" value="NZ_JACDXJ010000002.1"/>
</dbReference>
<dbReference type="InterPro" id="IPR055245">
    <property type="entry name" value="HTH_proteobacteria"/>
</dbReference>
<evidence type="ECO:0000313" key="3">
    <source>
        <dbReference type="Proteomes" id="UP000572984"/>
    </source>
</evidence>
<name>A0A838BWW0_9HYPH</name>
<sequence length="90" mass="10568">MTTPTYMPAMALREHMLEGHRVSLLEAMLLFGVQNPNAEMARMKRDGFLIKSERAPMARILRRLNEHTLCKVPAALPYKEIHMREYWISR</sequence>
<evidence type="ECO:0000259" key="1">
    <source>
        <dbReference type="Pfam" id="PF14090"/>
    </source>
</evidence>
<evidence type="ECO:0000313" key="2">
    <source>
        <dbReference type="EMBL" id="MBA1159016.1"/>
    </source>
</evidence>
<gene>
    <name evidence="2" type="ORF">H0S73_23260</name>
</gene>
<keyword evidence="3" id="KW-1185">Reference proteome</keyword>
<dbReference type="EMBL" id="JACDXJ010000002">
    <property type="protein sequence ID" value="MBA1159016.1"/>
    <property type="molecule type" value="Genomic_DNA"/>
</dbReference>
<feature type="domain" description="Winged helix-turn-helix" evidence="1">
    <location>
        <begin position="12"/>
        <end position="60"/>
    </location>
</feature>
<organism evidence="2 3">
    <name type="scientific">Microvirga mediterraneensis</name>
    <dbReference type="NCBI Taxonomy" id="2754695"/>
    <lineage>
        <taxon>Bacteria</taxon>
        <taxon>Pseudomonadati</taxon>
        <taxon>Pseudomonadota</taxon>
        <taxon>Alphaproteobacteria</taxon>
        <taxon>Hyphomicrobiales</taxon>
        <taxon>Methylobacteriaceae</taxon>
        <taxon>Microvirga</taxon>
    </lineage>
</organism>
<reference evidence="2 3" key="1">
    <citation type="submission" date="2020-07" db="EMBL/GenBank/DDBJ databases">
        <title>Draft genome and description of Microvirga mediterraneensis Marseille-Q2068 sp. nov.</title>
        <authorList>
            <person name="Boxberger M."/>
        </authorList>
    </citation>
    <scope>NUCLEOTIDE SEQUENCE [LARGE SCALE GENOMIC DNA]</scope>
    <source>
        <strain evidence="2 3">Marseille-Q2068</strain>
    </source>
</reference>
<protein>
    <recommendedName>
        <fullName evidence="1">Winged helix-turn-helix domain-containing protein</fullName>
    </recommendedName>
</protein>
<proteinExistence type="predicted"/>
<dbReference type="Proteomes" id="UP000572984">
    <property type="component" value="Unassembled WGS sequence"/>
</dbReference>
<dbReference type="Pfam" id="PF14090">
    <property type="entry name" value="HTH_39"/>
    <property type="match status" value="1"/>
</dbReference>
<comment type="caution">
    <text evidence="2">The sequence shown here is derived from an EMBL/GenBank/DDBJ whole genome shotgun (WGS) entry which is preliminary data.</text>
</comment>
<accession>A0A838BWW0</accession>
<dbReference type="AlphaFoldDB" id="A0A838BWW0"/>